<dbReference type="PANTHER" id="PTHR30352">
    <property type="entry name" value="PYRUVATE FORMATE-LYASE-ACTIVATING ENZYME"/>
    <property type="match status" value="1"/>
</dbReference>
<dbReference type="InterPro" id="IPR007197">
    <property type="entry name" value="rSAM"/>
</dbReference>
<name>A0ABV7M624_9GAMM</name>
<evidence type="ECO:0000313" key="9">
    <source>
        <dbReference type="Proteomes" id="UP001595640"/>
    </source>
</evidence>
<reference evidence="9" key="1">
    <citation type="journal article" date="2019" name="Int. J. Syst. Evol. Microbiol.">
        <title>The Global Catalogue of Microorganisms (GCM) 10K type strain sequencing project: providing services to taxonomists for standard genome sequencing and annotation.</title>
        <authorList>
            <consortium name="The Broad Institute Genomics Platform"/>
            <consortium name="The Broad Institute Genome Sequencing Center for Infectious Disease"/>
            <person name="Wu L."/>
            <person name="Ma J."/>
        </authorList>
    </citation>
    <scope>NUCLEOTIDE SEQUENCE [LARGE SCALE GENOMIC DNA]</scope>
    <source>
        <strain evidence="9">KCTC 12847</strain>
    </source>
</reference>
<dbReference type="SFLD" id="SFLDG01067">
    <property type="entry name" value="SPASM/twitch_domain_containing"/>
    <property type="match status" value="1"/>
</dbReference>
<gene>
    <name evidence="8" type="ORF">ACFOEI_18435</name>
</gene>
<dbReference type="NCBIfam" id="TIGR02495">
    <property type="entry name" value="NrdG2"/>
    <property type="match status" value="1"/>
</dbReference>
<keyword evidence="9" id="KW-1185">Reference proteome</keyword>
<dbReference type="SUPFAM" id="SSF102114">
    <property type="entry name" value="Radical SAM enzymes"/>
    <property type="match status" value="1"/>
</dbReference>
<evidence type="ECO:0000256" key="5">
    <source>
        <dbReference type="ARBA" id="ARBA00023004"/>
    </source>
</evidence>
<evidence type="ECO:0000256" key="3">
    <source>
        <dbReference type="ARBA" id="ARBA00022691"/>
    </source>
</evidence>
<dbReference type="Proteomes" id="UP001595640">
    <property type="component" value="Unassembled WGS sequence"/>
</dbReference>
<keyword evidence="4" id="KW-0479">Metal-binding</keyword>
<organism evidence="8 9">
    <name type="scientific">Modicisalibacter luteus</name>
    <dbReference type="NCBI Taxonomy" id="453962"/>
    <lineage>
        <taxon>Bacteria</taxon>
        <taxon>Pseudomonadati</taxon>
        <taxon>Pseudomonadota</taxon>
        <taxon>Gammaproteobacteria</taxon>
        <taxon>Oceanospirillales</taxon>
        <taxon>Halomonadaceae</taxon>
        <taxon>Modicisalibacter</taxon>
    </lineage>
</organism>
<dbReference type="SFLD" id="SFLDS00029">
    <property type="entry name" value="Radical_SAM"/>
    <property type="match status" value="1"/>
</dbReference>
<comment type="cofactor">
    <cofactor evidence="1">
        <name>[4Fe-4S] cluster</name>
        <dbReference type="ChEBI" id="CHEBI:49883"/>
    </cofactor>
</comment>
<accession>A0ABV7M624</accession>
<evidence type="ECO:0000256" key="2">
    <source>
        <dbReference type="ARBA" id="ARBA00022485"/>
    </source>
</evidence>
<evidence type="ECO:0000256" key="6">
    <source>
        <dbReference type="ARBA" id="ARBA00023014"/>
    </source>
</evidence>
<keyword evidence="3" id="KW-0949">S-adenosyl-L-methionine</keyword>
<keyword evidence="5" id="KW-0408">Iron</keyword>
<dbReference type="PANTHER" id="PTHR30352:SF13">
    <property type="entry name" value="GLYCYL-RADICAL ENZYME ACTIVATING ENZYME YJJW-RELATED"/>
    <property type="match status" value="1"/>
</dbReference>
<dbReference type="InterPro" id="IPR034457">
    <property type="entry name" value="Organic_radical-activating"/>
</dbReference>
<dbReference type="InterPro" id="IPR012840">
    <property type="entry name" value="NrdG2"/>
</dbReference>
<dbReference type="InterPro" id="IPR058240">
    <property type="entry name" value="rSAM_sf"/>
</dbReference>
<dbReference type="PROSITE" id="PS51918">
    <property type="entry name" value="RADICAL_SAM"/>
    <property type="match status" value="1"/>
</dbReference>
<evidence type="ECO:0000313" key="8">
    <source>
        <dbReference type="EMBL" id="MFC3294026.1"/>
    </source>
</evidence>
<dbReference type="InterPro" id="IPR013785">
    <property type="entry name" value="Aldolase_TIM"/>
</dbReference>
<evidence type="ECO:0000256" key="4">
    <source>
        <dbReference type="ARBA" id="ARBA00022723"/>
    </source>
</evidence>
<dbReference type="Gene3D" id="3.20.20.70">
    <property type="entry name" value="Aldolase class I"/>
    <property type="match status" value="1"/>
</dbReference>
<evidence type="ECO:0000259" key="7">
    <source>
        <dbReference type="PROSITE" id="PS51918"/>
    </source>
</evidence>
<comment type="caution">
    <text evidence="8">The sequence shown here is derived from an EMBL/GenBank/DDBJ whole genome shotgun (WGS) entry which is preliminary data.</text>
</comment>
<protein>
    <submittedName>
        <fullName evidence="8">Anaerobic ribonucleoside-triphosphate reductase activating protein</fullName>
    </submittedName>
</protein>
<dbReference type="Pfam" id="PF04055">
    <property type="entry name" value="Radical_SAM"/>
    <property type="match status" value="1"/>
</dbReference>
<keyword evidence="6" id="KW-0411">Iron-sulfur</keyword>
<dbReference type="RefSeq" id="WP_019020201.1">
    <property type="nucleotide sequence ID" value="NZ_BMXD01000015.1"/>
</dbReference>
<sequence length="241" mass="27425">MEVIDSRRFCLPVAGLTPMTTLDFPERLACVVFTQGCPLRCGYCHNPHMLPPRRGEPYEWQDVCDFLDHRQGLLEGVVISGGEPTLHRDLPPALRDIRQRGFATGLHTAGVYPERLAQALPWLDWVGLDIKGWGPDFDRVCGRQGMWRRNAQSLALLLDAKVELECRTTVHWQDFHLRDVEKLALSLADCGVRRYVLQIARHEQCLDPHYTVALSGTPTAHAVDMLVSRLTPHFEQLTVRR</sequence>
<dbReference type="SFLD" id="SFLDG01094">
    <property type="entry name" value="Uncharacterised_Radical_SAM_Su"/>
    <property type="match status" value="1"/>
</dbReference>
<keyword evidence="2" id="KW-0004">4Fe-4S</keyword>
<evidence type="ECO:0000256" key="1">
    <source>
        <dbReference type="ARBA" id="ARBA00001966"/>
    </source>
</evidence>
<dbReference type="EMBL" id="JBHRUH010000039">
    <property type="protein sequence ID" value="MFC3294026.1"/>
    <property type="molecule type" value="Genomic_DNA"/>
</dbReference>
<dbReference type="CDD" id="cd01335">
    <property type="entry name" value="Radical_SAM"/>
    <property type="match status" value="1"/>
</dbReference>
<feature type="domain" description="Radical SAM core" evidence="7">
    <location>
        <begin position="23"/>
        <end position="241"/>
    </location>
</feature>
<proteinExistence type="predicted"/>